<comment type="caution">
    <text evidence="1">The sequence shown here is derived from an EMBL/GenBank/DDBJ whole genome shotgun (WGS) entry which is preliminary data.</text>
</comment>
<dbReference type="EMBL" id="JAOYFB010000036">
    <property type="protein sequence ID" value="KAK4021631.1"/>
    <property type="molecule type" value="Genomic_DNA"/>
</dbReference>
<organism evidence="1 2">
    <name type="scientific">Daphnia magna</name>
    <dbReference type="NCBI Taxonomy" id="35525"/>
    <lineage>
        <taxon>Eukaryota</taxon>
        <taxon>Metazoa</taxon>
        <taxon>Ecdysozoa</taxon>
        <taxon>Arthropoda</taxon>
        <taxon>Crustacea</taxon>
        <taxon>Branchiopoda</taxon>
        <taxon>Diplostraca</taxon>
        <taxon>Cladocera</taxon>
        <taxon>Anomopoda</taxon>
        <taxon>Daphniidae</taxon>
        <taxon>Daphnia</taxon>
    </lineage>
</organism>
<keyword evidence="2" id="KW-1185">Reference proteome</keyword>
<reference evidence="1 2" key="1">
    <citation type="journal article" date="2023" name="Nucleic Acids Res.">
        <title>The hologenome of Daphnia magna reveals possible DNA methylation and microbiome-mediated evolution of the host genome.</title>
        <authorList>
            <person name="Chaturvedi A."/>
            <person name="Li X."/>
            <person name="Dhandapani V."/>
            <person name="Marshall H."/>
            <person name="Kissane S."/>
            <person name="Cuenca-Cambronero M."/>
            <person name="Asole G."/>
            <person name="Calvet F."/>
            <person name="Ruiz-Romero M."/>
            <person name="Marangio P."/>
            <person name="Guigo R."/>
            <person name="Rago D."/>
            <person name="Mirbahai L."/>
            <person name="Eastwood N."/>
            <person name="Colbourne J.K."/>
            <person name="Zhou J."/>
            <person name="Mallon E."/>
            <person name="Orsini L."/>
        </authorList>
    </citation>
    <scope>NUCLEOTIDE SEQUENCE [LARGE SCALE GENOMIC DNA]</scope>
    <source>
        <strain evidence="1">LRV0_1</strain>
    </source>
</reference>
<sequence>MKIEALNEIFIGDIAIGALVEEVTEEAPKLVIQQGFWVLPPLMKVVTTRPLDLKGSVGTIGQMVLGVMDPVNEINEGDTPIVATMAAAENKALREHEFERRLEKD</sequence>
<dbReference type="Proteomes" id="UP001234178">
    <property type="component" value="Unassembled WGS sequence"/>
</dbReference>
<protein>
    <submittedName>
        <fullName evidence="1">Uncharacterized protein</fullName>
    </submittedName>
</protein>
<accession>A0ABR0A911</accession>
<name>A0ABR0A911_9CRUS</name>
<evidence type="ECO:0000313" key="1">
    <source>
        <dbReference type="EMBL" id="KAK4021631.1"/>
    </source>
</evidence>
<proteinExistence type="predicted"/>
<evidence type="ECO:0000313" key="2">
    <source>
        <dbReference type="Proteomes" id="UP001234178"/>
    </source>
</evidence>
<gene>
    <name evidence="1" type="ORF">OUZ56_003542</name>
</gene>